<gene>
    <name evidence="4" type="ORF">CLODIP_2_CD09663</name>
</gene>
<feature type="repeat" description="ANK" evidence="3">
    <location>
        <begin position="589"/>
        <end position="623"/>
    </location>
</feature>
<feature type="repeat" description="ANK" evidence="3">
    <location>
        <begin position="122"/>
        <end position="154"/>
    </location>
</feature>
<evidence type="ECO:0000313" key="4">
    <source>
        <dbReference type="EMBL" id="CAB3381570.1"/>
    </source>
</evidence>
<dbReference type="InterPro" id="IPR002110">
    <property type="entry name" value="Ankyrin_rpt"/>
</dbReference>
<evidence type="ECO:0000256" key="1">
    <source>
        <dbReference type="ARBA" id="ARBA00022737"/>
    </source>
</evidence>
<keyword evidence="1" id="KW-0677">Repeat</keyword>
<dbReference type="PANTHER" id="PTHR24173">
    <property type="entry name" value="ANKYRIN REPEAT CONTAINING"/>
    <property type="match status" value="1"/>
</dbReference>
<reference evidence="4 5" key="1">
    <citation type="submission" date="2020-04" db="EMBL/GenBank/DDBJ databases">
        <authorList>
            <person name="Alioto T."/>
            <person name="Alioto T."/>
            <person name="Gomez Garrido J."/>
        </authorList>
    </citation>
    <scope>NUCLEOTIDE SEQUENCE [LARGE SCALE GENOMIC DNA]</scope>
</reference>
<dbReference type="SMART" id="SM00248">
    <property type="entry name" value="ANK"/>
    <property type="match status" value="8"/>
</dbReference>
<protein>
    <submittedName>
        <fullName evidence="4">Uncharacterized protein</fullName>
    </submittedName>
</protein>
<evidence type="ECO:0000256" key="3">
    <source>
        <dbReference type="PROSITE-ProRule" id="PRU00023"/>
    </source>
</evidence>
<dbReference type="InterPro" id="IPR036770">
    <property type="entry name" value="Ankyrin_rpt-contain_sf"/>
</dbReference>
<dbReference type="OrthoDB" id="3246549at2759"/>
<evidence type="ECO:0000256" key="2">
    <source>
        <dbReference type="ARBA" id="ARBA00023043"/>
    </source>
</evidence>
<dbReference type="Gene3D" id="1.25.40.20">
    <property type="entry name" value="Ankyrin repeat-containing domain"/>
    <property type="match status" value="3"/>
</dbReference>
<proteinExistence type="predicted"/>
<dbReference type="Pfam" id="PF00023">
    <property type="entry name" value="Ank"/>
    <property type="match status" value="2"/>
</dbReference>
<dbReference type="AlphaFoldDB" id="A0A8S1DKK6"/>
<keyword evidence="5" id="KW-1185">Reference proteome</keyword>
<keyword evidence="2 3" id="KW-0040">ANK repeat</keyword>
<dbReference type="PROSITE" id="PS50297">
    <property type="entry name" value="ANK_REP_REGION"/>
    <property type="match status" value="4"/>
</dbReference>
<accession>A0A8S1DKK6</accession>
<organism evidence="4 5">
    <name type="scientific">Cloeon dipterum</name>
    <dbReference type="NCBI Taxonomy" id="197152"/>
    <lineage>
        <taxon>Eukaryota</taxon>
        <taxon>Metazoa</taxon>
        <taxon>Ecdysozoa</taxon>
        <taxon>Arthropoda</taxon>
        <taxon>Hexapoda</taxon>
        <taxon>Insecta</taxon>
        <taxon>Pterygota</taxon>
        <taxon>Palaeoptera</taxon>
        <taxon>Ephemeroptera</taxon>
        <taxon>Pisciforma</taxon>
        <taxon>Baetidae</taxon>
        <taxon>Cloeon</taxon>
    </lineage>
</organism>
<dbReference type="FunFam" id="1.25.40.20:FF:000466">
    <property type="entry name" value="Mann-cup, isoform B"/>
    <property type="match status" value="1"/>
</dbReference>
<dbReference type="Proteomes" id="UP000494165">
    <property type="component" value="Unassembled WGS sequence"/>
</dbReference>
<dbReference type="PANTHER" id="PTHR24173:SF82">
    <property type="entry name" value="FI19351P1"/>
    <property type="match status" value="1"/>
</dbReference>
<comment type="caution">
    <text evidence="4">The sequence shown here is derived from an EMBL/GenBank/DDBJ whole genome shotgun (WGS) entry which is preliminary data.</text>
</comment>
<dbReference type="PROSITE" id="PS50088">
    <property type="entry name" value="ANK_REPEAT"/>
    <property type="match status" value="5"/>
</dbReference>
<sequence length="681" mass="77176">MKRCSSLNKLFSYKQSPGKLKMWIASKVDLSAQMESVFNELHAECRHNAPGSRLSINIRTKLERFPRAYRKEIVSRELHGCSPLFVACKRGHVDIVDYLLTTCDADVEQRGLFEVPDDRSVHCVSPLWCAAVSGRLEVIKCLLAHKADVNAISDSGSTPVRSACFMTHLDVVQLLVENGADIHRANYNGGTCLINSVQSVQLCKLLLENGAEVNTRDIQNKTALHYAIQEHRLETTKLLLTYGANPFYRSRYNDDALQTACLKGATLIFDLLVDSYSYPYERIADALELMGSTYLDEHNDTQMALYYWERATDLRNMYSLYPKNRVTPYSQQLASAKAAYNGSTEFETEEDLRSISLDVDEMRIQSLLVCERILGVKHKDLLFRLMYRGAAYADALQYQRCIDLWRYALEVRVEKDSILFNDTCFTAQALVRLYLDLHERRAGNQNQQWGQQPAHFNEQLKFSDVYNTTLVIVRELNCSKRLLAVEPVYKRQQESFDRILKCLTHLIHLLIAISESEADRSATRELVREAVKCDPRSSHGDSLLHLVATRNNTIKSTYFADDSGYVFPSAAVARLLVECGANVVSRNYRHCTPLHFVALPANYNQEFVKLLLDNGAHIDHQNNLGETPAAALMANSACTLPLMKHTSLKCLAASVVVNHKISYLGIVPTTVAHFVRRHDTY</sequence>
<dbReference type="SUPFAM" id="SSF48403">
    <property type="entry name" value="Ankyrin repeat"/>
    <property type="match status" value="2"/>
</dbReference>
<evidence type="ECO:0000313" key="5">
    <source>
        <dbReference type="Proteomes" id="UP000494165"/>
    </source>
</evidence>
<name>A0A8S1DKK6_9INSE</name>
<dbReference type="PRINTS" id="PR01415">
    <property type="entry name" value="ANKYRIN"/>
</dbReference>
<dbReference type="Pfam" id="PF12796">
    <property type="entry name" value="Ank_2"/>
    <property type="match status" value="2"/>
</dbReference>
<feature type="repeat" description="ANK" evidence="3">
    <location>
        <begin position="79"/>
        <end position="100"/>
    </location>
</feature>
<feature type="repeat" description="ANK" evidence="3">
    <location>
        <begin position="219"/>
        <end position="251"/>
    </location>
</feature>
<dbReference type="EMBL" id="CADEPI010000237">
    <property type="protein sequence ID" value="CAB3381570.1"/>
    <property type="molecule type" value="Genomic_DNA"/>
</dbReference>
<feature type="repeat" description="ANK" evidence="3">
    <location>
        <begin position="155"/>
        <end position="187"/>
    </location>
</feature>